<sequence length="205" mass="23336">MKRADRAPGKDSAIPTHPSLASKKAIIKTDPETMIRKNPVKSLKGPSVRFGHQNDVKEQNRLLMGANEDLQKQISELKESVSVLEQRCSDLQENNTGIKKQLRDCHALLIAENLDPVSGEKLGEAAEQMTGQREELMTVSQKLLMELKQFEDFTKEHRTHLTEVQNTMGSLKEARDKLYLERESFCTYAETMERALEEAERLLID</sequence>
<dbReference type="OrthoDB" id="9940269at2759"/>
<organism evidence="3 4">
    <name type="scientific">Silurus meridionalis</name>
    <name type="common">Southern catfish</name>
    <name type="synonym">Silurus soldatovi meridionalis</name>
    <dbReference type="NCBI Taxonomy" id="175797"/>
    <lineage>
        <taxon>Eukaryota</taxon>
        <taxon>Metazoa</taxon>
        <taxon>Chordata</taxon>
        <taxon>Craniata</taxon>
        <taxon>Vertebrata</taxon>
        <taxon>Euteleostomi</taxon>
        <taxon>Actinopterygii</taxon>
        <taxon>Neopterygii</taxon>
        <taxon>Teleostei</taxon>
        <taxon>Ostariophysi</taxon>
        <taxon>Siluriformes</taxon>
        <taxon>Siluridae</taxon>
        <taxon>Silurus</taxon>
    </lineage>
</organism>
<dbReference type="PANTHER" id="PTHR31940:SF2">
    <property type="entry name" value="SMALL KINETOCHORE-ASSOCIATED PROTEIN"/>
    <property type="match status" value="1"/>
</dbReference>
<dbReference type="AlphaFoldDB" id="A0A8T0AGE6"/>
<evidence type="ECO:0008006" key="5">
    <source>
        <dbReference type="Google" id="ProtNLM"/>
    </source>
</evidence>
<evidence type="ECO:0000313" key="4">
    <source>
        <dbReference type="Proteomes" id="UP000606274"/>
    </source>
</evidence>
<dbReference type="EMBL" id="JABFDY010000024">
    <property type="protein sequence ID" value="KAF7689706.1"/>
    <property type="molecule type" value="Genomic_DNA"/>
</dbReference>
<evidence type="ECO:0000256" key="1">
    <source>
        <dbReference type="SAM" id="Coils"/>
    </source>
</evidence>
<dbReference type="GO" id="GO:0000776">
    <property type="term" value="C:kinetochore"/>
    <property type="evidence" value="ECO:0007669"/>
    <property type="project" value="InterPro"/>
</dbReference>
<feature type="coiled-coil region" evidence="1">
    <location>
        <begin position="60"/>
        <end position="101"/>
    </location>
</feature>
<dbReference type="GO" id="GO:0051988">
    <property type="term" value="P:regulation of attachment of spindle microtubules to kinetochore"/>
    <property type="evidence" value="ECO:0007669"/>
    <property type="project" value="InterPro"/>
</dbReference>
<protein>
    <recommendedName>
        <fullName evidence="5">Small kinetochore-associated protein</fullName>
    </recommendedName>
</protein>
<dbReference type="GO" id="GO:0007051">
    <property type="term" value="P:spindle organization"/>
    <property type="evidence" value="ECO:0007669"/>
    <property type="project" value="InterPro"/>
</dbReference>
<dbReference type="GO" id="GO:0035371">
    <property type="term" value="C:microtubule plus-end"/>
    <property type="evidence" value="ECO:0007669"/>
    <property type="project" value="TreeGrafter"/>
</dbReference>
<evidence type="ECO:0000256" key="2">
    <source>
        <dbReference type="SAM" id="MobiDB-lite"/>
    </source>
</evidence>
<dbReference type="PANTHER" id="PTHR31940">
    <property type="entry name" value="SMALL KINETOCHORE-ASSOCIATED PROTEIN"/>
    <property type="match status" value="1"/>
</dbReference>
<feature type="region of interest" description="Disordered" evidence="2">
    <location>
        <begin position="1"/>
        <end position="24"/>
    </location>
</feature>
<evidence type="ECO:0000313" key="3">
    <source>
        <dbReference type="EMBL" id="KAF7689706.1"/>
    </source>
</evidence>
<keyword evidence="1" id="KW-0175">Coiled coil</keyword>
<accession>A0A8T0AGE6</accession>
<dbReference type="InterPro" id="IPR033373">
    <property type="entry name" value="SKAP"/>
</dbReference>
<proteinExistence type="predicted"/>
<dbReference type="GO" id="GO:0034451">
    <property type="term" value="C:centriolar satellite"/>
    <property type="evidence" value="ECO:0007669"/>
    <property type="project" value="TreeGrafter"/>
</dbReference>
<comment type="caution">
    <text evidence="3">The sequence shown here is derived from an EMBL/GenBank/DDBJ whole genome shotgun (WGS) entry which is preliminary data.</text>
</comment>
<dbReference type="GO" id="GO:0000070">
    <property type="term" value="P:mitotic sister chromatid segregation"/>
    <property type="evidence" value="ECO:0007669"/>
    <property type="project" value="TreeGrafter"/>
</dbReference>
<name>A0A8T0AGE6_SILME</name>
<gene>
    <name evidence="3" type="ORF">HF521_013059</name>
</gene>
<dbReference type="Proteomes" id="UP000606274">
    <property type="component" value="Unassembled WGS sequence"/>
</dbReference>
<reference evidence="3" key="1">
    <citation type="submission" date="2020-08" db="EMBL/GenBank/DDBJ databases">
        <title>Chromosome-level assembly of Southern catfish (Silurus meridionalis) provides insights into visual adaptation to the nocturnal and benthic lifestyles.</title>
        <authorList>
            <person name="Zhang Y."/>
            <person name="Wang D."/>
            <person name="Peng Z."/>
        </authorList>
    </citation>
    <scope>NUCLEOTIDE SEQUENCE</scope>
    <source>
        <strain evidence="3">SWU-2019-XX</strain>
        <tissue evidence="3">Muscle</tissue>
    </source>
</reference>
<keyword evidence="4" id="KW-1185">Reference proteome</keyword>
<dbReference type="GO" id="GO:0072686">
    <property type="term" value="C:mitotic spindle"/>
    <property type="evidence" value="ECO:0007669"/>
    <property type="project" value="TreeGrafter"/>
</dbReference>